<dbReference type="Pfam" id="PF04972">
    <property type="entry name" value="BON"/>
    <property type="match status" value="1"/>
</dbReference>
<accession>A0A5C4QQ20</accession>
<dbReference type="EMBL" id="VDFY01000146">
    <property type="protein sequence ID" value="TNH29152.1"/>
    <property type="molecule type" value="Genomic_DNA"/>
</dbReference>
<sequence length="330" mass="35669">MSASLTRMPAKRPPRMGGTHADGGLVDPNPNGLAPITPAFVTTDRVRRRAPHKIVADRRNSMPQWRVRDVMTTDVISAPEDASVAEIVAVLTDRQITAVPIVDGFDVVLGVVSWADLRRKIDIGAPGSPPHVGWWRRCAAPPVWWPQGTAVEVMSGPALTIEAKAPLPAAARVMYRSEVGRLLVVDGDRRLRGIVTRSDLLKVHARLDAVIRDEVIHQVLRRTLWIPPGDVQVAVDDGVVTLTGRTARKTTVVAAARLSEAVPGVTDVVDQLTFDVDDTVAAAPARQAAERDPLLGWWIGRLPAWSAGSGPADRIGDHEQQIVTRSAALQ</sequence>
<dbReference type="SMART" id="SM00116">
    <property type="entry name" value="CBS"/>
    <property type="match status" value="2"/>
</dbReference>
<dbReference type="AlphaFoldDB" id="A0A5C4QQ20"/>
<dbReference type="InterPro" id="IPR007055">
    <property type="entry name" value="BON_dom"/>
</dbReference>
<evidence type="ECO:0000259" key="5">
    <source>
        <dbReference type="PROSITE" id="PS51371"/>
    </source>
</evidence>
<dbReference type="SMART" id="SM00749">
    <property type="entry name" value="BON"/>
    <property type="match status" value="1"/>
</dbReference>
<feature type="domain" description="CBS" evidence="5">
    <location>
        <begin position="154"/>
        <end position="214"/>
    </location>
</feature>
<comment type="caution">
    <text evidence="6">The sequence shown here is derived from an EMBL/GenBank/DDBJ whole genome shotgun (WGS) entry which is preliminary data.</text>
</comment>
<dbReference type="OrthoDB" id="2111978at2"/>
<dbReference type="Pfam" id="PF00571">
    <property type="entry name" value="CBS"/>
    <property type="match status" value="2"/>
</dbReference>
<keyword evidence="1 2" id="KW-0129">CBS domain</keyword>
<gene>
    <name evidence="6" type="ORF">FHG89_13310</name>
</gene>
<dbReference type="Gene3D" id="3.30.1340.30">
    <property type="match status" value="1"/>
</dbReference>
<dbReference type="InterPro" id="IPR046342">
    <property type="entry name" value="CBS_dom_sf"/>
</dbReference>
<feature type="domain" description="CBS" evidence="5">
    <location>
        <begin position="71"/>
        <end position="127"/>
    </location>
</feature>
<dbReference type="PANTHER" id="PTHR43080">
    <property type="entry name" value="CBS DOMAIN-CONTAINING PROTEIN CBSX3, MITOCHONDRIAL"/>
    <property type="match status" value="1"/>
</dbReference>
<evidence type="ECO:0000256" key="3">
    <source>
        <dbReference type="SAM" id="MobiDB-lite"/>
    </source>
</evidence>
<proteinExistence type="predicted"/>
<protein>
    <submittedName>
        <fullName evidence="6">CBS domain-containing protein</fullName>
    </submittedName>
</protein>
<dbReference type="InterPro" id="IPR051257">
    <property type="entry name" value="Diverse_CBS-Domain"/>
</dbReference>
<evidence type="ECO:0000256" key="1">
    <source>
        <dbReference type="ARBA" id="ARBA00023122"/>
    </source>
</evidence>
<evidence type="ECO:0000259" key="4">
    <source>
        <dbReference type="PROSITE" id="PS50914"/>
    </source>
</evidence>
<feature type="domain" description="BON" evidence="4">
    <location>
        <begin position="207"/>
        <end position="276"/>
    </location>
</feature>
<evidence type="ECO:0000256" key="2">
    <source>
        <dbReference type="PROSITE-ProRule" id="PRU00703"/>
    </source>
</evidence>
<evidence type="ECO:0000313" key="7">
    <source>
        <dbReference type="Proteomes" id="UP000306145"/>
    </source>
</evidence>
<dbReference type="InterPro" id="IPR014004">
    <property type="entry name" value="Transpt-assoc_nodulatn_dom_bac"/>
</dbReference>
<dbReference type="Proteomes" id="UP000306145">
    <property type="component" value="Unassembled WGS sequence"/>
</dbReference>
<dbReference type="Gene3D" id="3.10.580.10">
    <property type="entry name" value="CBS-domain"/>
    <property type="match status" value="1"/>
</dbReference>
<dbReference type="InterPro" id="IPR000644">
    <property type="entry name" value="CBS_dom"/>
</dbReference>
<keyword evidence="7" id="KW-1185">Reference proteome</keyword>
<dbReference type="PROSITE" id="PS51371">
    <property type="entry name" value="CBS"/>
    <property type="match status" value="2"/>
</dbReference>
<reference evidence="6 7" key="1">
    <citation type="submission" date="2019-06" db="EMBL/GenBank/DDBJ databases">
        <title>Micromonospora ordensis sp. nov., isolated from deep marine sediment.</title>
        <authorList>
            <person name="Veyisoglu A."/>
            <person name="Carro L."/>
            <person name="Klenk H.-P."/>
            <person name="Sahin N."/>
        </authorList>
    </citation>
    <scope>NUCLEOTIDE SEQUENCE [LARGE SCALE GENOMIC DNA]</scope>
    <source>
        <strain evidence="6 7">S2509</strain>
    </source>
</reference>
<organism evidence="6 7">
    <name type="scientific">Micromonospora orduensis</name>
    <dbReference type="NCBI Taxonomy" id="1420891"/>
    <lineage>
        <taxon>Bacteria</taxon>
        <taxon>Bacillati</taxon>
        <taxon>Actinomycetota</taxon>
        <taxon>Actinomycetes</taxon>
        <taxon>Micromonosporales</taxon>
        <taxon>Micromonosporaceae</taxon>
        <taxon>Micromonospora</taxon>
    </lineage>
</organism>
<evidence type="ECO:0000313" key="6">
    <source>
        <dbReference type="EMBL" id="TNH29152.1"/>
    </source>
</evidence>
<dbReference type="SUPFAM" id="SSF54631">
    <property type="entry name" value="CBS-domain pair"/>
    <property type="match status" value="1"/>
</dbReference>
<dbReference type="PANTHER" id="PTHR43080:SF2">
    <property type="entry name" value="CBS DOMAIN-CONTAINING PROTEIN"/>
    <property type="match status" value="1"/>
</dbReference>
<feature type="region of interest" description="Disordered" evidence="3">
    <location>
        <begin position="1"/>
        <end position="29"/>
    </location>
</feature>
<name>A0A5C4QQ20_9ACTN</name>
<dbReference type="PROSITE" id="PS50914">
    <property type="entry name" value="BON"/>
    <property type="match status" value="1"/>
</dbReference>